<keyword evidence="2" id="KW-1185">Reference proteome</keyword>
<gene>
    <name evidence="1" type="ORF">OW717_05085</name>
</gene>
<name>A0ABU6FMY6_9PROT</name>
<accession>A0ABU6FMY6</accession>
<evidence type="ECO:0000313" key="2">
    <source>
        <dbReference type="Proteomes" id="UP001308776"/>
    </source>
</evidence>
<dbReference type="RefSeq" id="WP_155735208.1">
    <property type="nucleotide sequence ID" value="NZ_JAQGFK010000133.1"/>
</dbReference>
<comment type="caution">
    <text evidence="1">The sequence shown here is derived from an EMBL/GenBank/DDBJ whole genome shotgun (WGS) entry which is preliminary data.</text>
</comment>
<evidence type="ECO:0000313" key="1">
    <source>
        <dbReference type="EMBL" id="MEB8513410.1"/>
    </source>
</evidence>
<sequence length="49" mass="5675">MVDNAAMSIMDKIRDYFGDTRRSAEETREGLEFFAEEINCLIDTLKEEA</sequence>
<dbReference type="Proteomes" id="UP001308776">
    <property type="component" value="Unassembled WGS sequence"/>
</dbReference>
<reference evidence="1 2" key="1">
    <citation type="submission" date="2022-11" db="EMBL/GenBank/DDBJ databases">
        <title>Comparative genomics analysis of Acidithiobacillus ferriphilus.</title>
        <authorList>
            <person name="Ma L."/>
        </authorList>
    </citation>
    <scope>NUCLEOTIDE SEQUENCE [LARGE SCALE GENOMIC DNA]</scope>
    <source>
        <strain evidence="1 2">DY15</strain>
    </source>
</reference>
<dbReference type="EMBL" id="JAQGFR010000116">
    <property type="protein sequence ID" value="MEB8513410.1"/>
    <property type="molecule type" value="Genomic_DNA"/>
</dbReference>
<organism evidence="1 2">
    <name type="scientific">Acidithiobacillus ferriphilus</name>
    <dbReference type="NCBI Taxonomy" id="1689834"/>
    <lineage>
        <taxon>Bacteria</taxon>
        <taxon>Pseudomonadati</taxon>
        <taxon>Pseudomonadota</taxon>
        <taxon>Acidithiobacillia</taxon>
        <taxon>Acidithiobacillales</taxon>
        <taxon>Acidithiobacillaceae</taxon>
        <taxon>Acidithiobacillus</taxon>
    </lineage>
</organism>
<protein>
    <submittedName>
        <fullName evidence="1">Uncharacterized protein</fullName>
    </submittedName>
</protein>
<proteinExistence type="predicted"/>